<dbReference type="NCBIfam" id="NF008168">
    <property type="entry name" value="PRK10917.2-2"/>
    <property type="match status" value="1"/>
</dbReference>
<dbReference type="InterPro" id="IPR011545">
    <property type="entry name" value="DEAD/DEAH_box_helicase_dom"/>
</dbReference>
<keyword evidence="9 15" id="KW-0233">DNA recombination</keyword>
<dbReference type="PANTHER" id="PTHR47964">
    <property type="entry name" value="ATP-DEPENDENT DNA HELICASE HOMOLOG RECG, CHLOROPLASTIC"/>
    <property type="match status" value="1"/>
</dbReference>
<keyword evidence="19" id="KW-1185">Reference proteome</keyword>
<dbReference type="SUPFAM" id="SSF52540">
    <property type="entry name" value="P-loop containing nucleoside triphosphate hydrolases"/>
    <property type="match status" value="2"/>
</dbReference>
<evidence type="ECO:0000256" key="5">
    <source>
        <dbReference type="ARBA" id="ARBA00022801"/>
    </source>
</evidence>
<keyword evidence="10 15" id="KW-0234">DNA repair</keyword>
<dbReference type="InterPro" id="IPR001650">
    <property type="entry name" value="Helicase_C-like"/>
</dbReference>
<dbReference type="InterPro" id="IPR033454">
    <property type="entry name" value="RecG_wedge"/>
</dbReference>
<dbReference type="GO" id="GO:0043138">
    <property type="term" value="F:3'-5' DNA helicase activity"/>
    <property type="evidence" value="ECO:0007669"/>
    <property type="project" value="UniProtKB-EC"/>
</dbReference>
<comment type="catalytic activity">
    <reaction evidence="12 15">
        <text>Couples ATP hydrolysis with the unwinding of duplex DNA by translocating in the 3'-5' direction.</text>
        <dbReference type="EC" id="5.6.2.4"/>
    </reaction>
</comment>
<evidence type="ECO:0000256" key="3">
    <source>
        <dbReference type="ARBA" id="ARBA00022741"/>
    </source>
</evidence>
<dbReference type="Proteomes" id="UP000245845">
    <property type="component" value="Unassembled WGS sequence"/>
</dbReference>
<evidence type="ECO:0000259" key="17">
    <source>
        <dbReference type="PROSITE" id="PS51194"/>
    </source>
</evidence>
<dbReference type="InterPro" id="IPR047112">
    <property type="entry name" value="RecG/Mfd"/>
</dbReference>
<dbReference type="GO" id="GO:0003677">
    <property type="term" value="F:DNA binding"/>
    <property type="evidence" value="ECO:0007669"/>
    <property type="project" value="UniProtKB-KW"/>
</dbReference>
<evidence type="ECO:0000259" key="16">
    <source>
        <dbReference type="PROSITE" id="PS51192"/>
    </source>
</evidence>
<dbReference type="SMART" id="SM00487">
    <property type="entry name" value="DEXDc"/>
    <property type="match status" value="1"/>
</dbReference>
<dbReference type="OrthoDB" id="9804325at2"/>
<dbReference type="Gene3D" id="3.40.50.300">
    <property type="entry name" value="P-loop containing nucleotide triphosphate hydrolases"/>
    <property type="match status" value="2"/>
</dbReference>
<dbReference type="PANTHER" id="PTHR47964:SF1">
    <property type="entry name" value="ATP-DEPENDENT DNA HELICASE HOMOLOG RECG, CHLOROPLASTIC"/>
    <property type="match status" value="1"/>
</dbReference>
<protein>
    <recommendedName>
        <fullName evidence="2 15">ATP-dependent DNA helicase RecG</fullName>
        <ecNumber evidence="13 15">5.6.2.4</ecNumber>
    </recommendedName>
</protein>
<evidence type="ECO:0000256" key="10">
    <source>
        <dbReference type="ARBA" id="ARBA00023204"/>
    </source>
</evidence>
<name>A0A2Y9BB84_9FIRM</name>
<dbReference type="CDD" id="cd04488">
    <property type="entry name" value="RecG_wedge_OBF"/>
    <property type="match status" value="1"/>
</dbReference>
<keyword evidence="3 15" id="KW-0547">Nucleotide-binding</keyword>
<sequence length="686" mass="77514">MNEDSKISALKGIGEKTEALFVKAGIRTIGELLRYYPRGYDVYDDPVSIGEAVEGRTVAITGAIYGKVQVGGSRNMQVTTIYLKDITGTLKVIWFRMPFLRNTLARGGIITLRGRIVRRRDGLVMEHPEIFYPSAKYEEKQGTLQPVYPLTAGLTNNAVKKAMLQAVEYLDLKQEFLPEDIRMKYGLAEYNYSVRGIHFPEDKEEFFHARERLVFEEFLVFVLSLKNLKSREDKAKNGFLFRDQEKIDAFLGALPYELTNAQKKVWLEMKRDMSGEHIMSRLVQGDVGSGKTIVALLGLMYAGLNGYQGAMMAPTEVLAKQHYENITSMFGQYDIPLKTELLTGSMTAKEKREAYERIASGEADIIIGTHALIQEKAQYRNLALVVTDEQHRFGVKQRETLAGKGVMPHILVMSATPIPRTLAIILYGDLDISVIDELPKNRLPIKNCVVDTGYRGTAYKFMQKQVAEGRQCYVICPMVEESESMEAENVIDYTQMLKESLGNGIHIAYLHGKMKQAEKDIIMEAFGRNEIQILVSTTVIEVGIDVPNSTVMLIENAERFGLAQLHQLRGRVGRGKHQSYCIFMSASKSKETKERLEILNKSNDGFFIASEDLRLRGPGDLFGIRQSGLLDFRLGDVFQDSKILKMANEAAAELLEEDPELIKEGHEKLRDHINHYMSEIMLENTL</sequence>
<dbReference type="GO" id="GO:0005524">
    <property type="term" value="F:ATP binding"/>
    <property type="evidence" value="ECO:0007669"/>
    <property type="project" value="UniProtKB-KW"/>
</dbReference>
<dbReference type="GO" id="GO:0006281">
    <property type="term" value="P:DNA repair"/>
    <property type="evidence" value="ECO:0007669"/>
    <property type="project" value="UniProtKB-UniRule"/>
</dbReference>
<dbReference type="InterPro" id="IPR012340">
    <property type="entry name" value="NA-bd_OB-fold"/>
</dbReference>
<dbReference type="SMART" id="SM00490">
    <property type="entry name" value="HELICc"/>
    <property type="match status" value="1"/>
</dbReference>
<dbReference type="Gene3D" id="2.40.50.140">
    <property type="entry name" value="Nucleic acid-binding proteins"/>
    <property type="match status" value="1"/>
</dbReference>
<evidence type="ECO:0000256" key="7">
    <source>
        <dbReference type="ARBA" id="ARBA00022840"/>
    </source>
</evidence>
<dbReference type="PROSITE" id="PS51194">
    <property type="entry name" value="HELICASE_CTER"/>
    <property type="match status" value="1"/>
</dbReference>
<dbReference type="GO" id="GO:0006310">
    <property type="term" value="P:DNA recombination"/>
    <property type="evidence" value="ECO:0007669"/>
    <property type="project" value="UniProtKB-UniRule"/>
</dbReference>
<feature type="domain" description="Helicase ATP-binding" evidence="16">
    <location>
        <begin position="272"/>
        <end position="435"/>
    </location>
</feature>
<evidence type="ECO:0000256" key="2">
    <source>
        <dbReference type="ARBA" id="ARBA00017846"/>
    </source>
</evidence>
<dbReference type="NCBIfam" id="NF008165">
    <property type="entry name" value="PRK10917.1-3"/>
    <property type="match status" value="1"/>
</dbReference>
<keyword evidence="7 15" id="KW-0067">ATP-binding</keyword>
<dbReference type="Pfam" id="PF19833">
    <property type="entry name" value="RecG_dom3_C"/>
    <property type="match status" value="1"/>
</dbReference>
<dbReference type="CDD" id="cd17992">
    <property type="entry name" value="DEXHc_RecG"/>
    <property type="match status" value="1"/>
</dbReference>
<dbReference type="NCBIfam" id="TIGR00643">
    <property type="entry name" value="recG"/>
    <property type="match status" value="1"/>
</dbReference>
<evidence type="ECO:0000313" key="19">
    <source>
        <dbReference type="Proteomes" id="UP000245845"/>
    </source>
</evidence>
<keyword evidence="4 15" id="KW-0227">DNA damage</keyword>
<dbReference type="SUPFAM" id="SSF50249">
    <property type="entry name" value="Nucleic acid-binding proteins"/>
    <property type="match status" value="1"/>
</dbReference>
<dbReference type="Pfam" id="PF17191">
    <property type="entry name" value="RecG_wedge"/>
    <property type="match status" value="1"/>
</dbReference>
<dbReference type="InterPro" id="IPR045562">
    <property type="entry name" value="RecG_dom3_C"/>
</dbReference>
<comment type="caution">
    <text evidence="18">The sequence shown here is derived from an EMBL/GenBank/DDBJ whole genome shotgun (WGS) entry which is preliminary data.</text>
</comment>
<evidence type="ECO:0000313" key="18">
    <source>
        <dbReference type="EMBL" id="PWJ30645.1"/>
    </source>
</evidence>
<dbReference type="PROSITE" id="PS51192">
    <property type="entry name" value="HELICASE_ATP_BIND_1"/>
    <property type="match status" value="1"/>
</dbReference>
<evidence type="ECO:0000256" key="4">
    <source>
        <dbReference type="ARBA" id="ARBA00022763"/>
    </source>
</evidence>
<proteinExistence type="inferred from homology"/>
<dbReference type="Pfam" id="PF00270">
    <property type="entry name" value="DEAD"/>
    <property type="match status" value="1"/>
</dbReference>
<evidence type="ECO:0000256" key="8">
    <source>
        <dbReference type="ARBA" id="ARBA00023125"/>
    </source>
</evidence>
<dbReference type="AlphaFoldDB" id="A0A2Y9BB84"/>
<dbReference type="InterPro" id="IPR004609">
    <property type="entry name" value="ATP-dep_DNA_helicase_RecG"/>
</dbReference>
<dbReference type="InterPro" id="IPR014001">
    <property type="entry name" value="Helicase_ATP-bd"/>
</dbReference>
<dbReference type="Pfam" id="PF00271">
    <property type="entry name" value="Helicase_C"/>
    <property type="match status" value="1"/>
</dbReference>
<evidence type="ECO:0000256" key="14">
    <source>
        <dbReference type="ARBA" id="ARBA00048988"/>
    </source>
</evidence>
<evidence type="ECO:0000256" key="9">
    <source>
        <dbReference type="ARBA" id="ARBA00023172"/>
    </source>
</evidence>
<keyword evidence="11" id="KW-0413">Isomerase</keyword>
<evidence type="ECO:0000256" key="15">
    <source>
        <dbReference type="RuleBase" id="RU363016"/>
    </source>
</evidence>
<evidence type="ECO:0000256" key="1">
    <source>
        <dbReference type="ARBA" id="ARBA00007504"/>
    </source>
</evidence>
<comment type="similarity">
    <text evidence="1 15">Belongs to the helicase family. RecG subfamily.</text>
</comment>
<accession>A0A2Y9BB84</accession>
<keyword evidence="5 15" id="KW-0378">Hydrolase</keyword>
<dbReference type="EC" id="5.6.2.4" evidence="13 15"/>
<reference evidence="18 19" key="1">
    <citation type="submission" date="2018-05" db="EMBL/GenBank/DDBJ databases">
        <title>The Hungate 1000. A catalogue of reference genomes from the rumen microbiome.</title>
        <authorList>
            <person name="Kelly W."/>
        </authorList>
    </citation>
    <scope>NUCLEOTIDE SEQUENCE [LARGE SCALE GENOMIC DNA]</scope>
    <source>
        <strain evidence="18 19">NLAE-zl-C242</strain>
    </source>
</reference>
<comment type="catalytic activity">
    <reaction evidence="14 15">
        <text>ATP + H2O = ADP + phosphate + H(+)</text>
        <dbReference type="Rhea" id="RHEA:13065"/>
        <dbReference type="ChEBI" id="CHEBI:15377"/>
        <dbReference type="ChEBI" id="CHEBI:15378"/>
        <dbReference type="ChEBI" id="CHEBI:30616"/>
        <dbReference type="ChEBI" id="CHEBI:43474"/>
        <dbReference type="ChEBI" id="CHEBI:456216"/>
        <dbReference type="EC" id="5.6.2.4"/>
    </reaction>
</comment>
<evidence type="ECO:0000256" key="12">
    <source>
        <dbReference type="ARBA" id="ARBA00034617"/>
    </source>
</evidence>
<keyword evidence="6 15" id="KW-0347">Helicase</keyword>
<gene>
    <name evidence="18" type="ORF">A8806_10349</name>
</gene>
<comment type="function">
    <text evidence="15">Plays a critical role in recombination and DNA repair. Helps process Holliday junction intermediates to mature products by catalyzing branch migration. Has replication fork regression activity, unwinds stalled or blocked replication forks to make a HJ that can be resolved. Has a DNA unwinding activity characteristic of a DNA helicase with 3'-5' polarity.</text>
</comment>
<feature type="domain" description="Helicase C-terminal" evidence="17">
    <location>
        <begin position="457"/>
        <end position="614"/>
    </location>
</feature>
<dbReference type="InterPro" id="IPR027417">
    <property type="entry name" value="P-loop_NTPase"/>
</dbReference>
<keyword evidence="8" id="KW-0238">DNA-binding</keyword>
<organism evidence="18 19">
    <name type="scientific">Faecalicatena orotica</name>
    <dbReference type="NCBI Taxonomy" id="1544"/>
    <lineage>
        <taxon>Bacteria</taxon>
        <taxon>Bacillati</taxon>
        <taxon>Bacillota</taxon>
        <taxon>Clostridia</taxon>
        <taxon>Lachnospirales</taxon>
        <taxon>Lachnospiraceae</taxon>
        <taxon>Faecalicatena</taxon>
    </lineage>
</organism>
<dbReference type="EMBL" id="QGDL01000003">
    <property type="protein sequence ID" value="PWJ30645.1"/>
    <property type="molecule type" value="Genomic_DNA"/>
</dbReference>
<evidence type="ECO:0000256" key="13">
    <source>
        <dbReference type="ARBA" id="ARBA00034808"/>
    </source>
</evidence>
<evidence type="ECO:0000256" key="6">
    <source>
        <dbReference type="ARBA" id="ARBA00022806"/>
    </source>
</evidence>
<evidence type="ECO:0000256" key="11">
    <source>
        <dbReference type="ARBA" id="ARBA00023235"/>
    </source>
</evidence>
<dbReference type="GO" id="GO:0016787">
    <property type="term" value="F:hydrolase activity"/>
    <property type="evidence" value="ECO:0007669"/>
    <property type="project" value="UniProtKB-KW"/>
</dbReference>